<dbReference type="GO" id="GO:0005353">
    <property type="term" value="F:fructose transmembrane transporter activity"/>
    <property type="evidence" value="ECO:0007669"/>
    <property type="project" value="UniProtKB-ARBA"/>
</dbReference>
<evidence type="ECO:0000256" key="9">
    <source>
        <dbReference type="ARBA" id="ARBA00022692"/>
    </source>
</evidence>
<dbReference type="Proteomes" id="UP000001073">
    <property type="component" value="Chromosome 5"/>
</dbReference>
<dbReference type="Gene3D" id="1.20.1250.20">
    <property type="entry name" value="MFS general substrate transporter like domains"/>
    <property type="match status" value="1"/>
</dbReference>
<dbReference type="InterPro" id="IPR020846">
    <property type="entry name" value="MFS_dom"/>
</dbReference>
<feature type="transmembrane region" description="Helical" evidence="14">
    <location>
        <begin position="294"/>
        <end position="315"/>
    </location>
</feature>
<proteinExistence type="inferred from homology"/>
<dbReference type="InterPro" id="IPR045263">
    <property type="entry name" value="GLUT"/>
</dbReference>
<dbReference type="InterPro" id="IPR036259">
    <property type="entry name" value="MFS_trans_sf"/>
</dbReference>
<comment type="caution">
    <text evidence="14">Lacks conserved residue(s) required for the propagation of feature annotation.</text>
</comment>
<dbReference type="InterPro" id="IPR003663">
    <property type="entry name" value="Sugar/inositol_transpt"/>
</dbReference>
<keyword evidence="12 14" id="KW-0325">Glycoprotein</keyword>
<name>A0A2I3HMM1_NOMLE</name>
<feature type="transmembrane region" description="Helical" evidence="14">
    <location>
        <begin position="146"/>
        <end position="167"/>
    </location>
</feature>
<comment type="subcellular location">
    <subcellularLocation>
        <location evidence="3">Cell membrane</location>
        <location evidence="3">Sarcolemma</location>
    </subcellularLocation>
    <subcellularLocation>
        <location evidence="4 14">Cell membrane</location>
        <topology evidence="4 14">Multi-pass membrane protein</topology>
    </subcellularLocation>
    <subcellularLocation>
        <location evidence="14">Cell projection</location>
    </subcellularLocation>
    <subcellularLocation>
        <location evidence="14">Perikaryon</location>
    </subcellularLocation>
</comment>
<dbReference type="SUPFAM" id="SSF103473">
    <property type="entry name" value="MFS general substrate transporter"/>
    <property type="match status" value="1"/>
</dbReference>
<dbReference type="GO" id="GO:0046323">
    <property type="term" value="P:D-glucose import"/>
    <property type="evidence" value="ECO:0007669"/>
    <property type="project" value="TreeGrafter"/>
</dbReference>
<dbReference type="GO" id="GO:0042995">
    <property type="term" value="C:cell projection"/>
    <property type="evidence" value="ECO:0007669"/>
    <property type="project" value="UniProtKB-SubCell"/>
</dbReference>
<dbReference type="GO" id="GO:1990539">
    <property type="term" value="P:fructose import across plasma membrane"/>
    <property type="evidence" value="ECO:0007669"/>
    <property type="project" value="UniProtKB-ARBA"/>
</dbReference>
<evidence type="ECO:0000313" key="16">
    <source>
        <dbReference type="Ensembl" id="ENSNLEP00000044757.1"/>
    </source>
</evidence>
<dbReference type="EMBL" id="ADFV01027386">
    <property type="status" value="NOT_ANNOTATED_CDS"/>
    <property type="molecule type" value="Genomic_DNA"/>
</dbReference>
<evidence type="ECO:0000256" key="11">
    <source>
        <dbReference type="ARBA" id="ARBA00023136"/>
    </source>
</evidence>
<reference evidence="16 17" key="1">
    <citation type="submission" date="2012-10" db="EMBL/GenBank/DDBJ databases">
        <authorList>
            <consortium name="Gibbon Genome Sequencing Consortium"/>
        </authorList>
    </citation>
    <scope>NUCLEOTIDE SEQUENCE [LARGE SCALE GENOMIC DNA]</scope>
</reference>
<feature type="domain" description="Major facilitator superfamily (MFS) profile" evidence="15">
    <location>
        <begin position="12"/>
        <end position="443"/>
    </location>
</feature>
<feature type="transmembrane region" description="Helical" evidence="14">
    <location>
        <begin position="60"/>
        <end position="83"/>
    </location>
</feature>
<dbReference type="InterPro" id="IPR005828">
    <property type="entry name" value="MFS_sugar_transport-like"/>
</dbReference>
<dbReference type="OMA" id="GWLIMFQ"/>
<feature type="transmembrane region" description="Helical" evidence="14">
    <location>
        <begin position="351"/>
        <end position="377"/>
    </location>
</feature>
<feature type="transmembrane region" description="Helical" evidence="14">
    <location>
        <begin position="415"/>
        <end position="437"/>
    </location>
</feature>
<dbReference type="PRINTS" id="PR01192">
    <property type="entry name" value="GLUCTRSPORT3"/>
</dbReference>
<reference evidence="16" key="3">
    <citation type="submission" date="2025-09" db="UniProtKB">
        <authorList>
            <consortium name="Ensembl"/>
        </authorList>
    </citation>
    <scope>IDENTIFICATION</scope>
</reference>
<keyword evidence="10 14" id="KW-1133">Transmembrane helix</keyword>
<dbReference type="GO" id="GO:0043204">
    <property type="term" value="C:perikaryon"/>
    <property type="evidence" value="ECO:0007669"/>
    <property type="project" value="UniProtKB-SubCell"/>
</dbReference>
<protein>
    <recommendedName>
        <fullName evidence="14">Solute carrier family 2, facilitated glucose transporter member 3</fullName>
        <shortName evidence="14">GLUT-3</shortName>
    </recommendedName>
    <alternativeName>
        <fullName evidence="14">Glucose transporter type 3</fullName>
    </alternativeName>
</protein>
<dbReference type="NCBIfam" id="TIGR00879">
    <property type="entry name" value="SP"/>
    <property type="match status" value="1"/>
</dbReference>
<dbReference type="PROSITE" id="PS50850">
    <property type="entry name" value="MFS"/>
    <property type="match status" value="1"/>
</dbReference>
<dbReference type="AlphaFoldDB" id="A0A2I3HMM1"/>
<sequence length="479" mass="52801">GTQKVTPSLIFAITIATIGSFQFGYNTGVINAPETIVREFINTLKDKANTPPSEMLRLSLWYLSVAIFSIGCMIGSFSVGLFVNSFDRRKSMLTVNLLAVTGGCLMGLCKVAELVEMLILAYLVIGFFCRLCTISPIALRGVFGTLNQLGIVVGILVAQIFDLEFILGSEDLWPVLLGFPISSAMLQSAALPFCPESPRVLLINRKEKENAKEILQCLWSSQDVSQDIQEMKDGSARMAQEKQVTVLELFRVSSYRQPIIISIMFQLSQQLSGINAVFYYSTGIFKGAGVQEPICVTISAGVVNSIFTIVSLFLVERAVRRTLHMIGLGGMAFCSILMTVCLLLMDECNGISFVCIGAILVFVVFFEIGPGPIPWFIVAELFSQGPGPAVTTVAGCSNWTSNFLVRLLFPSATYYLGAYIFIIFTDFLITFLIFTFFKVPDMCYRTFEDITQAFEGQAHDDHVMEMNSIQPAKETTTNV</sequence>
<evidence type="ECO:0000256" key="4">
    <source>
        <dbReference type="ARBA" id="ARBA00004651"/>
    </source>
</evidence>
<comment type="catalytic activity">
    <reaction evidence="1">
        <text>D-fructose(out) = D-fructose(in)</text>
        <dbReference type="Rhea" id="RHEA:60372"/>
        <dbReference type="ChEBI" id="CHEBI:37721"/>
    </reaction>
</comment>
<evidence type="ECO:0000256" key="13">
    <source>
        <dbReference type="RuleBase" id="RU003346"/>
    </source>
</evidence>
<dbReference type="GO" id="GO:0005536">
    <property type="term" value="F:D-glucose binding"/>
    <property type="evidence" value="ECO:0007669"/>
    <property type="project" value="UniProtKB-UniRule"/>
</dbReference>
<keyword evidence="8 14" id="KW-0762">Sugar transport</keyword>
<evidence type="ECO:0000256" key="12">
    <source>
        <dbReference type="ARBA" id="ARBA00023180"/>
    </source>
</evidence>
<evidence type="ECO:0000256" key="3">
    <source>
        <dbReference type="ARBA" id="ARBA00004135"/>
    </source>
</evidence>
<dbReference type="GeneTree" id="ENSGT00940000162491"/>
<evidence type="ECO:0000256" key="10">
    <source>
        <dbReference type="ARBA" id="ARBA00022989"/>
    </source>
</evidence>
<evidence type="ECO:0000259" key="15">
    <source>
        <dbReference type="PROSITE" id="PS50850"/>
    </source>
</evidence>
<keyword evidence="11 14" id="KW-0472">Membrane</keyword>
<dbReference type="PANTHER" id="PTHR23503">
    <property type="entry name" value="SOLUTE CARRIER FAMILY 2"/>
    <property type="match status" value="1"/>
</dbReference>
<keyword evidence="6 13" id="KW-0813">Transport</keyword>
<evidence type="ECO:0000256" key="1">
    <source>
        <dbReference type="ARBA" id="ARBA00000590"/>
    </source>
</evidence>
<evidence type="ECO:0000256" key="7">
    <source>
        <dbReference type="ARBA" id="ARBA00022475"/>
    </source>
</evidence>
<evidence type="ECO:0000256" key="6">
    <source>
        <dbReference type="ARBA" id="ARBA00022448"/>
    </source>
</evidence>
<dbReference type="InterPro" id="IPR002945">
    <property type="entry name" value="Glc_transpt_3"/>
</dbReference>
<comment type="function">
    <text evidence="14">Facilitative glucose transporter that can also mediate the uptake of various other monosaccharides across the cell membrane. Mediates the uptake of glucose, 2-deoxyglucose, galactose, mannose, xylose and fucose, and probably also dehydroascorbate. Does not mediate fructose transport.</text>
</comment>
<dbReference type="PRINTS" id="PR00171">
    <property type="entry name" value="SUGRTRNSPORT"/>
</dbReference>
<comment type="catalytic activity">
    <reaction evidence="2 14">
        <text>D-glucose(out) = D-glucose(in)</text>
        <dbReference type="Rhea" id="RHEA:60376"/>
        <dbReference type="ChEBI" id="CHEBI:4167"/>
    </reaction>
</comment>
<dbReference type="InParanoid" id="A0A2I3HMM1"/>
<comment type="domain">
    <text evidence="14">Transport is mediated via a series of conformation changes, switching between a conformation where the substrate-binding cavity is accessible from the outside, and a another conformation where it is accessible from the cytoplasm.</text>
</comment>
<evidence type="ECO:0000256" key="5">
    <source>
        <dbReference type="ARBA" id="ARBA00007004"/>
    </source>
</evidence>
<dbReference type="PANTHER" id="PTHR23503:SF104">
    <property type="entry name" value="SOLUTE CARRIER FAMILY 2, FACILITATED GLUCOSE TRANSPORTER MEMBER 3"/>
    <property type="match status" value="1"/>
</dbReference>
<dbReference type="GO" id="GO:0042383">
    <property type="term" value="C:sarcolemma"/>
    <property type="evidence" value="ECO:0007669"/>
    <property type="project" value="UniProtKB-SubCell"/>
</dbReference>
<feature type="transmembrane region" description="Helical" evidence="14">
    <location>
        <begin position="119"/>
        <end position="139"/>
    </location>
</feature>
<evidence type="ECO:0000313" key="17">
    <source>
        <dbReference type="Proteomes" id="UP000001073"/>
    </source>
</evidence>
<keyword evidence="9 14" id="KW-0812">Transmembrane</keyword>
<feature type="transmembrane region" description="Helical" evidence="14">
    <location>
        <begin position="259"/>
        <end position="282"/>
    </location>
</feature>
<dbReference type="GO" id="GO:0070837">
    <property type="term" value="P:dehydroascorbic acid transport"/>
    <property type="evidence" value="ECO:0007669"/>
    <property type="project" value="TreeGrafter"/>
</dbReference>
<reference evidence="16" key="2">
    <citation type="submission" date="2025-08" db="UniProtKB">
        <authorList>
            <consortium name="Ensembl"/>
        </authorList>
    </citation>
    <scope>IDENTIFICATION</scope>
</reference>
<accession>A0A2I3HMM1</accession>
<comment type="similarity">
    <text evidence="5 14">Belongs to the major facilitator superfamily. Sugar transporter (TC 2.A.1.1) family. Glucose transporter subfamily.</text>
</comment>
<evidence type="ECO:0000256" key="14">
    <source>
        <dbReference type="RuleBase" id="RU368110"/>
    </source>
</evidence>
<dbReference type="STRING" id="61853.ENSNLEP00000044757"/>
<organism evidence="16 17">
    <name type="scientific">Nomascus leucogenys</name>
    <name type="common">Northern white-cheeked gibbon</name>
    <name type="synonym">Hylobates leucogenys</name>
    <dbReference type="NCBI Taxonomy" id="61853"/>
    <lineage>
        <taxon>Eukaryota</taxon>
        <taxon>Metazoa</taxon>
        <taxon>Chordata</taxon>
        <taxon>Craniata</taxon>
        <taxon>Vertebrata</taxon>
        <taxon>Euteleostomi</taxon>
        <taxon>Mammalia</taxon>
        <taxon>Eutheria</taxon>
        <taxon>Euarchontoglires</taxon>
        <taxon>Primates</taxon>
        <taxon>Haplorrhini</taxon>
        <taxon>Catarrhini</taxon>
        <taxon>Hylobatidae</taxon>
        <taxon>Nomascus</taxon>
    </lineage>
</organism>
<evidence type="ECO:0000256" key="2">
    <source>
        <dbReference type="ARBA" id="ARBA00000618"/>
    </source>
</evidence>
<keyword evidence="7 14" id="KW-1003">Cell membrane</keyword>
<dbReference type="Pfam" id="PF00083">
    <property type="entry name" value="Sugar_tr"/>
    <property type="match status" value="1"/>
</dbReference>
<feature type="transmembrane region" description="Helical" evidence="14">
    <location>
        <begin position="95"/>
        <end position="113"/>
    </location>
</feature>
<dbReference type="FunFam" id="1.20.1250.20:FF:001511">
    <property type="entry name" value="Solute carrier family 2, facilitated glucose transporter member 5"/>
    <property type="match status" value="1"/>
</dbReference>
<dbReference type="Ensembl" id="ENSNLET00000059488.1">
    <property type="protein sequence ID" value="ENSNLEP00000044757.1"/>
    <property type="gene ID" value="ENSNLEG00000035125.1"/>
</dbReference>
<feature type="transmembrane region" description="Helical" evidence="14">
    <location>
        <begin position="322"/>
        <end position="345"/>
    </location>
</feature>
<keyword evidence="17" id="KW-1185">Reference proteome</keyword>
<evidence type="ECO:0000256" key="8">
    <source>
        <dbReference type="ARBA" id="ARBA00022597"/>
    </source>
</evidence>
<dbReference type="GO" id="GO:0055056">
    <property type="term" value="F:D-glucose transmembrane transporter activity"/>
    <property type="evidence" value="ECO:0007669"/>
    <property type="project" value="UniProtKB-UniRule"/>
</dbReference>